<proteinExistence type="predicted"/>
<dbReference type="GO" id="GO:0140662">
    <property type="term" value="F:ATP-dependent protein folding chaperone"/>
    <property type="evidence" value="ECO:0007669"/>
    <property type="project" value="InterPro"/>
</dbReference>
<reference evidence="4 5" key="3">
    <citation type="journal article" date="2016" name="Sci. Rep.">
        <title>Genome-wide diversity and gene expression profiling of Babesia microti isolates identify polymorphic genes that mediate host-pathogen interactions.</title>
        <authorList>
            <person name="Silva J.C."/>
            <person name="Cornillot E."/>
            <person name="McCracken C."/>
            <person name="Usmani-Brown S."/>
            <person name="Dwivedi A."/>
            <person name="Ifeonu O.O."/>
            <person name="Crabtree J."/>
            <person name="Gotia H.T."/>
            <person name="Virji A.Z."/>
            <person name="Reynes C."/>
            <person name="Colinge J."/>
            <person name="Kumar V."/>
            <person name="Lawres L."/>
            <person name="Pazzi J.E."/>
            <person name="Pablo J.V."/>
            <person name="Hung C."/>
            <person name="Brancato J."/>
            <person name="Kumari P."/>
            <person name="Orvis J."/>
            <person name="Tretina K."/>
            <person name="Chibucos M."/>
            <person name="Ott S."/>
            <person name="Sadzewicz L."/>
            <person name="Sengamalay N."/>
            <person name="Shetty A.C."/>
            <person name="Su Q."/>
            <person name="Tallon L."/>
            <person name="Fraser C.M."/>
            <person name="Frutos R."/>
            <person name="Molina D.M."/>
            <person name="Krause P.J."/>
            <person name="Ben Mamoun C."/>
        </authorList>
    </citation>
    <scope>NUCLEOTIDE SEQUENCE [LARGE SCALE GENOMIC DNA]</scope>
    <source>
        <strain evidence="4 5">RI</strain>
    </source>
</reference>
<evidence type="ECO:0000256" key="1">
    <source>
        <dbReference type="ARBA" id="ARBA00022741"/>
    </source>
</evidence>
<organism evidence="4 5">
    <name type="scientific">Babesia microti (strain RI)</name>
    <dbReference type="NCBI Taxonomy" id="1133968"/>
    <lineage>
        <taxon>Eukaryota</taxon>
        <taxon>Sar</taxon>
        <taxon>Alveolata</taxon>
        <taxon>Apicomplexa</taxon>
        <taxon>Aconoidasida</taxon>
        <taxon>Piroplasmida</taxon>
        <taxon>Babesiidae</taxon>
        <taxon>Babesia</taxon>
    </lineage>
</organism>
<evidence type="ECO:0000256" key="3">
    <source>
        <dbReference type="SAM" id="MobiDB-lite"/>
    </source>
</evidence>
<dbReference type="Pfam" id="PF00012">
    <property type="entry name" value="HSP70"/>
    <property type="match status" value="1"/>
</dbReference>
<dbReference type="GO" id="GO:0005829">
    <property type="term" value="C:cytosol"/>
    <property type="evidence" value="ECO:0007669"/>
    <property type="project" value="TreeGrafter"/>
</dbReference>
<keyword evidence="1" id="KW-0547">Nucleotide-binding</keyword>
<dbReference type="GO" id="GO:0005634">
    <property type="term" value="C:nucleus"/>
    <property type="evidence" value="ECO:0007669"/>
    <property type="project" value="TreeGrafter"/>
</dbReference>
<evidence type="ECO:0000313" key="4">
    <source>
        <dbReference type="EMBL" id="SIO73839.1"/>
    </source>
</evidence>
<dbReference type="Gene3D" id="1.20.1270.10">
    <property type="match status" value="1"/>
</dbReference>
<dbReference type="EMBL" id="LN871599">
    <property type="protein sequence ID" value="SIO73839.1"/>
    <property type="molecule type" value="Genomic_DNA"/>
</dbReference>
<dbReference type="Gene3D" id="3.90.640.10">
    <property type="entry name" value="Actin, Chain A, domain 4"/>
    <property type="match status" value="1"/>
</dbReference>
<reference evidence="4 5" key="2">
    <citation type="journal article" date="2013" name="PLoS ONE">
        <title>Whole genome mapping and re-organization of the nuclear and mitochondrial genomes of Babesia microti isolates.</title>
        <authorList>
            <person name="Cornillot E."/>
            <person name="Dassouli A."/>
            <person name="Garg A."/>
            <person name="Pachikara N."/>
            <person name="Randazzo S."/>
            <person name="Depoix D."/>
            <person name="Carcy B."/>
            <person name="Delbecq S."/>
            <person name="Frutos R."/>
            <person name="Silva J.C."/>
            <person name="Sutton R."/>
            <person name="Krause P.J."/>
            <person name="Mamoun C.B."/>
        </authorList>
    </citation>
    <scope>NUCLEOTIDE SEQUENCE [LARGE SCALE GENOMIC DNA]</scope>
    <source>
        <strain evidence="4 5">RI</strain>
    </source>
</reference>
<evidence type="ECO:0000256" key="2">
    <source>
        <dbReference type="ARBA" id="ARBA00022840"/>
    </source>
</evidence>
<dbReference type="AlphaFoldDB" id="A0A1N6LY81"/>
<feature type="compositionally biased region" description="Low complexity" evidence="3">
    <location>
        <begin position="745"/>
        <end position="755"/>
    </location>
</feature>
<keyword evidence="5" id="KW-1185">Reference proteome</keyword>
<name>A0A1N6LY81_BABMR</name>
<dbReference type="PRINTS" id="PR00301">
    <property type="entry name" value="HEATSHOCK70"/>
</dbReference>
<dbReference type="Proteomes" id="UP000002899">
    <property type="component" value="Chromosome IV"/>
</dbReference>
<dbReference type="PANTHER" id="PTHR45639:SF4">
    <property type="entry name" value="HSC70CB, ISOFORM G"/>
    <property type="match status" value="1"/>
</dbReference>
<protein>
    <submittedName>
        <fullName evidence="4">Heat shock protein homolog pss1</fullName>
    </submittedName>
</protein>
<dbReference type="GO" id="GO:0005524">
    <property type="term" value="F:ATP binding"/>
    <property type="evidence" value="ECO:0007669"/>
    <property type="project" value="UniProtKB-KW"/>
</dbReference>
<dbReference type="InterPro" id="IPR013126">
    <property type="entry name" value="Hsp_70_fam"/>
</dbReference>
<dbReference type="OrthoDB" id="434160at2759"/>
<dbReference type="SUPFAM" id="SSF53067">
    <property type="entry name" value="Actin-like ATPase domain"/>
    <property type="match status" value="2"/>
</dbReference>
<feature type="region of interest" description="Disordered" evidence="3">
    <location>
        <begin position="723"/>
        <end position="770"/>
    </location>
</feature>
<dbReference type="RefSeq" id="XP_021337894.1">
    <property type="nucleotide sequence ID" value="XM_021482721.1"/>
</dbReference>
<dbReference type="FunFam" id="3.90.640.10:FF:000004">
    <property type="entry name" value="Heat shock 70 kDa protein 4"/>
    <property type="match status" value="1"/>
</dbReference>
<dbReference type="VEuPathDB" id="PiroplasmaDB:BmR1_04g08767"/>
<accession>A0A1N6LY81</accession>
<keyword evidence="2" id="KW-0067">ATP-binding</keyword>
<dbReference type="InterPro" id="IPR043129">
    <property type="entry name" value="ATPase_NBD"/>
</dbReference>
<reference evidence="4 5" key="1">
    <citation type="journal article" date="2012" name="Nucleic Acids Res.">
        <title>Sequencing of the smallest Apicomplexan genome from the human pathogen Babesia microti.</title>
        <authorList>
            <person name="Cornillot E."/>
            <person name="Hadj-Kaddour K."/>
            <person name="Dassouli A."/>
            <person name="Noel B."/>
            <person name="Ranwez V."/>
            <person name="Vacherie B."/>
            <person name="Augagneur Y."/>
            <person name="Bres V."/>
            <person name="Duclos A."/>
            <person name="Randazzo S."/>
            <person name="Carcy B."/>
            <person name="Debierre-Grockiego F."/>
            <person name="Delbecq S."/>
            <person name="Moubri-Menage K."/>
            <person name="Shams-Eldin H."/>
            <person name="Usmani-Brown S."/>
            <person name="Bringaud F."/>
            <person name="Wincker P."/>
            <person name="Vivares C.P."/>
            <person name="Schwarz R.T."/>
            <person name="Schetters T.P."/>
            <person name="Krause P.J."/>
            <person name="Gorenflot A."/>
            <person name="Berry V."/>
            <person name="Barbe V."/>
            <person name="Ben Mamoun C."/>
        </authorList>
    </citation>
    <scope>NUCLEOTIDE SEQUENCE [LARGE SCALE GENOMIC DNA]</scope>
    <source>
        <strain evidence="4 5">RI</strain>
    </source>
</reference>
<dbReference type="SUPFAM" id="SSF100934">
    <property type="entry name" value="Heat shock protein 70kD (HSP70), C-terminal subdomain"/>
    <property type="match status" value="1"/>
</dbReference>
<dbReference type="KEGG" id="bmic:BmR1_04g08767"/>
<dbReference type="Gene3D" id="3.30.420.40">
    <property type="match status" value="2"/>
</dbReference>
<keyword evidence="4" id="KW-0346">Stress response</keyword>
<dbReference type="PANTHER" id="PTHR45639">
    <property type="entry name" value="HSC70CB, ISOFORM G-RELATED"/>
    <property type="match status" value="1"/>
</dbReference>
<sequence>MPVLGIDLGTLTSTVATIQKGAIQIVLNDISARQTPTIVSFTKRNRLTGDRSLAELKTNFSNTCRGLKNLLGLLNRSDSKIDLYESYCDFDLNKDGRGAYRVHYCGEKRSFTVTQVVAIYLRALADMANKYLNCVNREIVISYPPWFSDSQKESLLAASRIAGLDCLRVMNEDTALALDYGMHRLKEFNSDTPVVVVFVMIGHANSSITIVDFYKEKLEIQSEVFRKDLGGRNIDHLLAQYFADSFKKKYNLDPMAGTKTRIKLEEMANKTKKILSANSDAYYNIECLVDDHDLTGSISRSDFEDILNQSFIPTLVGMLDDAMKIFGQPIDKIHNIEVVGGCPRIPCVQRAISNFFNKPLSKTLNADECVARGCALQAAMSSLHYRVRDYYCYERVWRPVNAICRQLPYDQTQLTSGEVVEIIQFGSPLNYIAEIKLPLGAMGYEISASYGDPHVVNSDFLGTCSVHLSNQNLEDASHVIVRAGFSPHGIFTFIDSYIVNISQAAENDMDTERSESNKRMLEVQIRPFYGKCDMDELDGFCKDEDKMQKVDAAEQDRLMKLNDLETCIYDFRDKINGSHKQFISSNDATKLCKLIGEVEEWLYENNEAAISEFDSRICTINTHWEPVQYRFKVYNEKKQNLPRVFETLRQVETFCADTENPKYASITLEQRSELASDCEALRNFLDRSQKEEASKPLDSDPCFTMETVNDRLKSLTVRAQALMDTAKKAKKEEETNKSTNDDPNHNNGNNSSETNCGDGTSGNSVEDKIE</sequence>
<dbReference type="InterPro" id="IPR029048">
    <property type="entry name" value="HSP70_C_sf"/>
</dbReference>
<evidence type="ECO:0000313" key="5">
    <source>
        <dbReference type="Proteomes" id="UP000002899"/>
    </source>
</evidence>
<gene>
    <name evidence="4" type="ORF">BmR1_04g08767</name>
</gene>
<feature type="compositionally biased region" description="Basic and acidic residues" evidence="3">
    <location>
        <begin position="725"/>
        <end position="744"/>
    </location>
</feature>
<dbReference type="Gene3D" id="3.30.30.30">
    <property type="match status" value="1"/>
</dbReference>
<dbReference type="GeneID" id="24426384"/>